<accession>A0ABW1URE3</accession>
<keyword evidence="3" id="KW-0406">Ion transport</keyword>
<dbReference type="InterPro" id="IPR036721">
    <property type="entry name" value="RCK_C_sf"/>
</dbReference>
<evidence type="ECO:0000313" key="4">
    <source>
        <dbReference type="Proteomes" id="UP001596310"/>
    </source>
</evidence>
<gene>
    <name evidence="3" type="ORF">ACFQHW_09850</name>
</gene>
<protein>
    <submittedName>
        <fullName evidence="3">Potassium channel family protein</fullName>
    </submittedName>
</protein>
<feature type="domain" description="RCK C-terminal" evidence="2">
    <location>
        <begin position="140"/>
        <end position="212"/>
    </location>
</feature>
<evidence type="ECO:0000259" key="2">
    <source>
        <dbReference type="PROSITE" id="PS51202"/>
    </source>
</evidence>
<dbReference type="SUPFAM" id="SSF116726">
    <property type="entry name" value="TrkA C-terminal domain-like"/>
    <property type="match status" value="1"/>
</dbReference>
<sequence>MDIDRTNLQFAVFGLGRFGMSIVRTLADYDATVLACDIKEERLNEAADYTSHLVQADVSDADTLKGLDLGDFDVVVLAMGENFEAAIMATMTAKELGVPKVVVKALGQRQKKILERLGADRVILPEIEMGEKIAHSLVDPDMIDILERAGRQAITELHPRAQWVGHTVADLDIRNKYDYNIMAVIRDQKIIIPVPADLTMQTDDVLIMLSTE</sequence>
<dbReference type="Gene3D" id="3.40.50.720">
    <property type="entry name" value="NAD(P)-binding Rossmann-like Domain"/>
    <property type="match status" value="1"/>
</dbReference>
<comment type="caution">
    <text evidence="3">The sequence shown here is derived from an EMBL/GenBank/DDBJ whole genome shotgun (WGS) entry which is preliminary data.</text>
</comment>
<dbReference type="Proteomes" id="UP001596310">
    <property type="component" value="Unassembled WGS sequence"/>
</dbReference>
<name>A0ABW1URE3_9LACO</name>
<keyword evidence="4" id="KW-1185">Reference proteome</keyword>
<evidence type="ECO:0000313" key="3">
    <source>
        <dbReference type="EMBL" id="MFC6315863.1"/>
    </source>
</evidence>
<dbReference type="InterPro" id="IPR050721">
    <property type="entry name" value="Trk_Ktr_HKT_K-transport"/>
</dbReference>
<dbReference type="PANTHER" id="PTHR43833:SF7">
    <property type="entry name" value="KTR SYSTEM POTASSIUM UPTAKE PROTEIN C"/>
    <property type="match status" value="1"/>
</dbReference>
<reference evidence="4" key="1">
    <citation type="journal article" date="2019" name="Int. J. Syst. Evol. Microbiol.">
        <title>The Global Catalogue of Microorganisms (GCM) 10K type strain sequencing project: providing services to taxonomists for standard genome sequencing and annotation.</title>
        <authorList>
            <consortium name="The Broad Institute Genomics Platform"/>
            <consortium name="The Broad Institute Genome Sequencing Center for Infectious Disease"/>
            <person name="Wu L."/>
            <person name="Ma J."/>
        </authorList>
    </citation>
    <scope>NUCLEOTIDE SEQUENCE [LARGE SCALE GENOMIC DNA]</scope>
    <source>
        <strain evidence="4">CCM 8897</strain>
    </source>
</reference>
<dbReference type="Gene3D" id="3.30.70.1450">
    <property type="entry name" value="Regulator of K+ conductance, C-terminal domain"/>
    <property type="match status" value="1"/>
</dbReference>
<proteinExistence type="predicted"/>
<dbReference type="PANTHER" id="PTHR43833">
    <property type="entry name" value="POTASSIUM CHANNEL PROTEIN 2-RELATED-RELATED"/>
    <property type="match status" value="1"/>
</dbReference>
<dbReference type="GO" id="GO:0034220">
    <property type="term" value="P:monoatomic ion transmembrane transport"/>
    <property type="evidence" value="ECO:0007669"/>
    <property type="project" value="UniProtKB-KW"/>
</dbReference>
<dbReference type="SUPFAM" id="SSF51735">
    <property type="entry name" value="NAD(P)-binding Rossmann-fold domains"/>
    <property type="match status" value="1"/>
</dbReference>
<dbReference type="InterPro" id="IPR006037">
    <property type="entry name" value="RCK_C"/>
</dbReference>
<dbReference type="InterPro" id="IPR036291">
    <property type="entry name" value="NAD(P)-bd_dom_sf"/>
</dbReference>
<dbReference type="Pfam" id="PF02080">
    <property type="entry name" value="TrkA_C"/>
    <property type="match status" value="1"/>
</dbReference>
<keyword evidence="3" id="KW-0813">Transport</keyword>
<organism evidence="3 4">
    <name type="scientific">Lapidilactobacillus achengensis</name>
    <dbReference type="NCBI Taxonomy" id="2486000"/>
    <lineage>
        <taxon>Bacteria</taxon>
        <taxon>Bacillati</taxon>
        <taxon>Bacillota</taxon>
        <taxon>Bacilli</taxon>
        <taxon>Lactobacillales</taxon>
        <taxon>Lactobacillaceae</taxon>
        <taxon>Lapidilactobacillus</taxon>
    </lineage>
</organism>
<dbReference type="InterPro" id="IPR003148">
    <property type="entry name" value="RCK_N"/>
</dbReference>
<dbReference type="Pfam" id="PF02254">
    <property type="entry name" value="TrkA_N"/>
    <property type="match status" value="1"/>
</dbReference>
<dbReference type="PROSITE" id="PS51202">
    <property type="entry name" value="RCK_C"/>
    <property type="match status" value="1"/>
</dbReference>
<evidence type="ECO:0000259" key="1">
    <source>
        <dbReference type="PROSITE" id="PS51201"/>
    </source>
</evidence>
<keyword evidence="3" id="KW-0407">Ion channel</keyword>
<dbReference type="PROSITE" id="PS51201">
    <property type="entry name" value="RCK_N"/>
    <property type="match status" value="1"/>
</dbReference>
<dbReference type="EMBL" id="JBHSSM010000022">
    <property type="protein sequence ID" value="MFC6315863.1"/>
    <property type="molecule type" value="Genomic_DNA"/>
</dbReference>
<feature type="domain" description="RCK N-terminal" evidence="1">
    <location>
        <begin position="7"/>
        <end position="124"/>
    </location>
</feature>
<dbReference type="RefSeq" id="WP_125599822.1">
    <property type="nucleotide sequence ID" value="NZ_JBHSSM010000022.1"/>
</dbReference>